<sequence>MIITLCGSTRFKSEFEQITRELTMSNHIVLAPGVFAHADQIKLTETQKRQLEELHLREIDMSQCIYVIDVDGYIGTSTQREIHYARRKGKPVWYWTELHAGLTGWGS</sequence>
<dbReference type="Proteomes" id="UP000829401">
    <property type="component" value="Plasmid pDSM3922.1"/>
</dbReference>
<dbReference type="KEGG" id="aaco:K1I37_21225"/>
<accession>A0A9E7CXK4</accession>
<organism evidence="1 2">
    <name type="scientific">Alicyclobacillus acidoterrestris (strain ATCC 49025 / DSM 3922 / CIP 106132 / NCIMB 13137 / GD3B)</name>
    <dbReference type="NCBI Taxonomy" id="1356854"/>
    <lineage>
        <taxon>Bacteria</taxon>
        <taxon>Bacillati</taxon>
        <taxon>Bacillota</taxon>
        <taxon>Bacilli</taxon>
        <taxon>Bacillales</taxon>
        <taxon>Alicyclobacillaceae</taxon>
        <taxon>Alicyclobacillus</taxon>
    </lineage>
</organism>
<evidence type="ECO:0000313" key="1">
    <source>
        <dbReference type="EMBL" id="UNO50993.1"/>
    </source>
</evidence>
<accession>T0BSL9</accession>
<keyword evidence="2" id="KW-1185">Reference proteome</keyword>
<reference evidence="2" key="1">
    <citation type="journal article" date="2022" name="G3 (Bethesda)">
        <title>Unveiling the complete genome sequence of Alicyclobacillus acidoterrestris DSM 3922T, a taint-producing strain.</title>
        <authorList>
            <person name="Leonardo I.C."/>
            <person name="Barreto Crespo M.T."/>
            <person name="Gaspar F.B."/>
        </authorList>
    </citation>
    <scope>NUCLEOTIDE SEQUENCE [LARGE SCALE GENOMIC DNA]</scope>
    <source>
        <strain evidence="2">DSM 3922</strain>
    </source>
</reference>
<proteinExistence type="predicted"/>
<dbReference type="AlphaFoldDB" id="T0BSL9"/>
<dbReference type="Gene3D" id="3.40.50.10400">
    <property type="entry name" value="Hypothetical protein PA1492"/>
    <property type="match status" value="1"/>
</dbReference>
<evidence type="ECO:0000313" key="2">
    <source>
        <dbReference type="Proteomes" id="UP000829401"/>
    </source>
</evidence>
<protein>
    <submittedName>
        <fullName evidence="1">Uncharacterized protein</fullName>
    </submittedName>
</protein>
<name>T0BSL9_ALIAG</name>
<dbReference type="EMBL" id="CP080468">
    <property type="protein sequence ID" value="UNO50993.1"/>
    <property type="molecule type" value="Genomic_DNA"/>
</dbReference>
<keyword evidence="1" id="KW-0614">Plasmid</keyword>
<dbReference type="OrthoDB" id="9255658at2"/>
<dbReference type="STRING" id="1356854.N007_12155"/>
<dbReference type="eggNOG" id="COG1611">
    <property type="taxonomic scope" value="Bacteria"/>
</dbReference>
<dbReference type="RefSeq" id="WP_021297488.1">
    <property type="nucleotide sequence ID" value="NZ_AURB01000155.1"/>
</dbReference>
<gene>
    <name evidence="1" type="ORF">K1I37_21225</name>
</gene>
<geneLocation type="plasmid" evidence="2">
    <name>pDSM3922.1</name>
</geneLocation>